<organism evidence="2 3">
    <name type="scientific">Micromonospora cremea</name>
    <dbReference type="NCBI Taxonomy" id="709881"/>
    <lineage>
        <taxon>Bacteria</taxon>
        <taxon>Bacillati</taxon>
        <taxon>Actinomycetota</taxon>
        <taxon>Actinomycetes</taxon>
        <taxon>Micromonosporales</taxon>
        <taxon>Micromonosporaceae</taxon>
        <taxon>Micromonospora</taxon>
    </lineage>
</organism>
<dbReference type="Proteomes" id="UP000185124">
    <property type="component" value="Unassembled WGS sequence"/>
</dbReference>
<dbReference type="Pfam" id="PF14333">
    <property type="entry name" value="DUF4389"/>
    <property type="match status" value="2"/>
</dbReference>
<name>A0A1N5U2Z5_9ACTN</name>
<reference evidence="3" key="1">
    <citation type="submission" date="2016-12" db="EMBL/GenBank/DDBJ databases">
        <authorList>
            <person name="Varghese N."/>
            <person name="Submissions S."/>
        </authorList>
    </citation>
    <scope>NUCLEOTIDE SEQUENCE [LARGE SCALE GENOMIC DNA]</scope>
    <source>
        <strain evidence="3">DSM 45599</strain>
    </source>
</reference>
<protein>
    <recommendedName>
        <fullName evidence="4">DUF4389 domain-containing protein</fullName>
    </recommendedName>
</protein>
<proteinExistence type="predicted"/>
<dbReference type="STRING" id="709881.SAMN04489832_0540"/>
<dbReference type="InterPro" id="IPR025498">
    <property type="entry name" value="DUF4389"/>
</dbReference>
<dbReference type="OrthoDB" id="156718at2"/>
<dbReference type="EMBL" id="FSQT01000001">
    <property type="protein sequence ID" value="SIM54645.1"/>
    <property type="molecule type" value="Genomic_DNA"/>
</dbReference>
<keyword evidence="3" id="KW-1185">Reference proteome</keyword>
<dbReference type="AlphaFoldDB" id="A0A1N5U2Z5"/>
<gene>
    <name evidence="2" type="ORF">SAMN04489832_0540</name>
</gene>
<evidence type="ECO:0000313" key="2">
    <source>
        <dbReference type="EMBL" id="SIM54645.1"/>
    </source>
</evidence>
<evidence type="ECO:0000256" key="1">
    <source>
        <dbReference type="SAM" id="Phobius"/>
    </source>
</evidence>
<feature type="transmembrane region" description="Helical" evidence="1">
    <location>
        <begin position="154"/>
        <end position="176"/>
    </location>
</feature>
<evidence type="ECO:0000313" key="3">
    <source>
        <dbReference type="Proteomes" id="UP000185124"/>
    </source>
</evidence>
<keyword evidence="1" id="KW-0472">Membrane</keyword>
<sequence length="230" mass="25694">MTVATAYPVRVDAHLDPHLSRWLWLVKWVLVIPHVIVLFFLWIAFTALSIVAFFAILFTARYPRPIFEFNVGVLRWTWRVNYYAYSALGTDQYPPFTLAEVPDNPAQLHVPYPDHLSRGLVLVKWWLLALPHLLIVGILIGGGASLASSSDTRSYTWTAAGLIGLLVLIAAVTLAFTGRYPRGLYDLILGLNRWVLRVAAYTSLMTDAYPPFRLDSGGTDPATAVITPAR</sequence>
<keyword evidence="1" id="KW-0812">Transmembrane</keyword>
<accession>A0A1N5U2Z5</accession>
<feature type="transmembrane region" description="Helical" evidence="1">
    <location>
        <begin position="28"/>
        <end position="58"/>
    </location>
</feature>
<feature type="transmembrane region" description="Helical" evidence="1">
    <location>
        <begin position="125"/>
        <end position="148"/>
    </location>
</feature>
<keyword evidence="1" id="KW-1133">Transmembrane helix</keyword>
<evidence type="ECO:0008006" key="4">
    <source>
        <dbReference type="Google" id="ProtNLM"/>
    </source>
</evidence>